<evidence type="ECO:0000313" key="2">
    <source>
        <dbReference type="EMBL" id="GIG50199.1"/>
    </source>
</evidence>
<accession>A0A919UC79</accession>
<protein>
    <submittedName>
        <fullName evidence="2">Uncharacterized protein</fullName>
    </submittedName>
</protein>
<dbReference type="EMBL" id="BONQ01000128">
    <property type="protein sequence ID" value="GIG50199.1"/>
    <property type="molecule type" value="Genomic_DNA"/>
</dbReference>
<name>A0A919UC79_9ACTN</name>
<dbReference type="RefSeq" id="WP_203851841.1">
    <property type="nucleotide sequence ID" value="NZ_BAAAVW010000014.1"/>
</dbReference>
<feature type="region of interest" description="Disordered" evidence="1">
    <location>
        <begin position="1"/>
        <end position="23"/>
    </location>
</feature>
<organism evidence="2 3">
    <name type="scientific">Dactylosporangium siamense</name>
    <dbReference type="NCBI Taxonomy" id="685454"/>
    <lineage>
        <taxon>Bacteria</taxon>
        <taxon>Bacillati</taxon>
        <taxon>Actinomycetota</taxon>
        <taxon>Actinomycetes</taxon>
        <taxon>Micromonosporales</taxon>
        <taxon>Micromonosporaceae</taxon>
        <taxon>Dactylosporangium</taxon>
    </lineage>
</organism>
<keyword evidence="3" id="KW-1185">Reference proteome</keyword>
<dbReference type="Proteomes" id="UP000660611">
    <property type="component" value="Unassembled WGS sequence"/>
</dbReference>
<proteinExistence type="predicted"/>
<comment type="caution">
    <text evidence="2">The sequence shown here is derived from an EMBL/GenBank/DDBJ whole genome shotgun (WGS) entry which is preliminary data.</text>
</comment>
<dbReference type="AlphaFoldDB" id="A0A919UC79"/>
<gene>
    <name evidence="2" type="ORF">Dsi01nite_082400</name>
</gene>
<reference evidence="2" key="1">
    <citation type="submission" date="2021-01" db="EMBL/GenBank/DDBJ databases">
        <title>Whole genome shotgun sequence of Dactylosporangium siamense NBRC 106093.</title>
        <authorList>
            <person name="Komaki H."/>
            <person name="Tamura T."/>
        </authorList>
    </citation>
    <scope>NUCLEOTIDE SEQUENCE</scope>
    <source>
        <strain evidence="2">NBRC 106093</strain>
    </source>
</reference>
<evidence type="ECO:0000313" key="3">
    <source>
        <dbReference type="Proteomes" id="UP000660611"/>
    </source>
</evidence>
<sequence length="661" mass="72738">MSSDERRPARRRPRPITPPWLPPGPLKDLKDLLHSLYLQAEAPTMEQIAAATARLADELAEEWRCPVDEIDELIGAAPKKDAVNRILRDDDVPPSEQDVVAVAVALARMATDRHDLRVLVDQVRGVWRRAQAAPPARRLGRPVSACDPLTLEVHRAMEVDGAPLDPLPLYVPRAHDARLRDVTDAAVAGASRIVTLVGGSSTGKTRAAWEAVQTLPKQWRLWHPIDPGRSQAIAQDLTEVGPFTVIWLNEAQHYLMPADAALAERIAAGLRTLLTDPARGPVLVIGTIWPEHWRLLTAAPAPPLEDVYAQARALLTGTEIPVPDRFETADLDALRRQATEDPRLAGAVEHAEQGQVTQYLAGAPALLERYRTAPAPARALIEAAMDARRLGHGPALPISLLEAAAVGYLTDSQWDLLGEDWLEQALAYTAAPCHGARGPLTRIRPRPGDPAPAESTYRLADYLEQHGRQIRDSVCAPTAFWEACRTHTRPVELFRIRTTLVVRCAADPSRIVDRDLAIALLEEALSGPQVPTDEVLTRAALGLMLFLRAVPVPLRQDDDVTAMMDFITAFVEGQFNTPARRDDRDRAMEHLQWLIEHDSPRSSTRWSAQQIVMGLQMVAEYEAGGPGQTGTVHLPRPMLRRAAAALVKARNAPRPARQRDT</sequence>
<evidence type="ECO:0000256" key="1">
    <source>
        <dbReference type="SAM" id="MobiDB-lite"/>
    </source>
</evidence>